<reference evidence="1 2" key="1">
    <citation type="journal article" date="2019" name="Int. J. Syst. Evol. Microbiol.">
        <title>The Global Catalogue of Microorganisms (GCM) 10K type strain sequencing project: providing services to taxonomists for standard genome sequencing and annotation.</title>
        <authorList>
            <consortium name="The Broad Institute Genomics Platform"/>
            <consortium name="The Broad Institute Genome Sequencing Center for Infectious Disease"/>
            <person name="Wu L."/>
            <person name="Ma J."/>
        </authorList>
    </citation>
    <scope>NUCLEOTIDE SEQUENCE [LARGE SCALE GENOMIC DNA]</scope>
    <source>
        <strain evidence="1 2">JCM 14901</strain>
    </source>
</reference>
<organism evidence="1 2">
    <name type="scientific">Microbacterium deminutum</name>
    <dbReference type="NCBI Taxonomy" id="344164"/>
    <lineage>
        <taxon>Bacteria</taxon>
        <taxon>Bacillati</taxon>
        <taxon>Actinomycetota</taxon>
        <taxon>Actinomycetes</taxon>
        <taxon>Micrococcales</taxon>
        <taxon>Microbacteriaceae</taxon>
        <taxon>Microbacterium</taxon>
    </lineage>
</organism>
<evidence type="ECO:0000313" key="1">
    <source>
        <dbReference type="EMBL" id="GAA1961843.1"/>
    </source>
</evidence>
<protein>
    <submittedName>
        <fullName evidence="1">Uncharacterized protein</fullName>
    </submittedName>
</protein>
<accession>A0ABN2R1B5</accession>
<proteinExistence type="predicted"/>
<name>A0ABN2R1B5_9MICO</name>
<dbReference type="Proteomes" id="UP001499933">
    <property type="component" value="Unassembled WGS sequence"/>
</dbReference>
<sequence>MIDRANAEEVVYRTAVSAFTYYPGKEASDPGYVLDADVAWCSAPLIDLPAELLTEVRDTIRNLITDPLADRRGFIGTLNRLVQDAGGAG</sequence>
<keyword evidence="2" id="KW-1185">Reference proteome</keyword>
<comment type="caution">
    <text evidence="1">The sequence shown here is derived from an EMBL/GenBank/DDBJ whole genome shotgun (WGS) entry which is preliminary data.</text>
</comment>
<dbReference type="EMBL" id="BAAAOG010000004">
    <property type="protein sequence ID" value="GAA1961843.1"/>
    <property type="molecule type" value="Genomic_DNA"/>
</dbReference>
<gene>
    <name evidence="1" type="ORF">GCM10009776_25680</name>
</gene>
<evidence type="ECO:0000313" key="2">
    <source>
        <dbReference type="Proteomes" id="UP001499933"/>
    </source>
</evidence>